<gene>
    <name evidence="1" type="ORF">LCGC14_1667860</name>
</gene>
<accession>A0A0F9IES9</accession>
<reference evidence="1" key="1">
    <citation type="journal article" date="2015" name="Nature">
        <title>Complex archaea that bridge the gap between prokaryotes and eukaryotes.</title>
        <authorList>
            <person name="Spang A."/>
            <person name="Saw J.H."/>
            <person name="Jorgensen S.L."/>
            <person name="Zaremba-Niedzwiedzka K."/>
            <person name="Martijn J."/>
            <person name="Lind A.E."/>
            <person name="van Eijk R."/>
            <person name="Schleper C."/>
            <person name="Guy L."/>
            <person name="Ettema T.J."/>
        </authorList>
    </citation>
    <scope>NUCLEOTIDE SEQUENCE</scope>
</reference>
<dbReference type="EMBL" id="LAZR01014267">
    <property type="protein sequence ID" value="KKM18224.1"/>
    <property type="molecule type" value="Genomic_DNA"/>
</dbReference>
<comment type="caution">
    <text evidence="1">The sequence shown here is derived from an EMBL/GenBank/DDBJ whole genome shotgun (WGS) entry which is preliminary data.</text>
</comment>
<dbReference type="AlphaFoldDB" id="A0A0F9IES9"/>
<proteinExistence type="predicted"/>
<evidence type="ECO:0000313" key="1">
    <source>
        <dbReference type="EMBL" id="KKM18224.1"/>
    </source>
</evidence>
<organism evidence="1">
    <name type="scientific">marine sediment metagenome</name>
    <dbReference type="NCBI Taxonomy" id="412755"/>
    <lineage>
        <taxon>unclassified sequences</taxon>
        <taxon>metagenomes</taxon>
        <taxon>ecological metagenomes</taxon>
    </lineage>
</organism>
<name>A0A0F9IES9_9ZZZZ</name>
<protein>
    <submittedName>
        <fullName evidence="1">Uncharacterized protein</fullName>
    </submittedName>
</protein>
<sequence>MKFVSERDVNYFRSVNKELLEDVIDVPVILFKLNVVESPTNIYGEAPSKTYHVGTQLNALINRQDKNPTTDGHILDFNQTSTFSFHRDTLKEKDVYPEVGDIIEYDSSFWEINNAAENQLLADQPFFNWAIICTCHLTRRSALQLEQRQYTPNENV</sequence>